<accession>A0A9Q8LGV0</accession>
<feature type="compositionally biased region" description="Basic and acidic residues" evidence="1">
    <location>
        <begin position="39"/>
        <end position="52"/>
    </location>
</feature>
<feature type="region of interest" description="Disordered" evidence="1">
    <location>
        <begin position="1"/>
        <end position="109"/>
    </location>
</feature>
<dbReference type="RefSeq" id="XP_047761506.1">
    <property type="nucleotide sequence ID" value="XM_047903109.1"/>
</dbReference>
<dbReference type="AlphaFoldDB" id="A0A9Q8LGV0"/>
<gene>
    <name evidence="2" type="ORF">CLAFUR5_03961</name>
</gene>
<organism evidence="2 3">
    <name type="scientific">Passalora fulva</name>
    <name type="common">Tomato leaf mold</name>
    <name type="synonym">Cladosporium fulvum</name>
    <dbReference type="NCBI Taxonomy" id="5499"/>
    <lineage>
        <taxon>Eukaryota</taxon>
        <taxon>Fungi</taxon>
        <taxon>Dikarya</taxon>
        <taxon>Ascomycota</taxon>
        <taxon>Pezizomycotina</taxon>
        <taxon>Dothideomycetes</taxon>
        <taxon>Dothideomycetidae</taxon>
        <taxon>Mycosphaerellales</taxon>
        <taxon>Mycosphaerellaceae</taxon>
        <taxon>Fulvia</taxon>
    </lineage>
</organism>
<keyword evidence="3" id="KW-1185">Reference proteome</keyword>
<reference evidence="2" key="1">
    <citation type="submission" date="2021-12" db="EMBL/GenBank/DDBJ databases">
        <authorList>
            <person name="Zaccaron A."/>
            <person name="Stergiopoulos I."/>
        </authorList>
    </citation>
    <scope>NUCLEOTIDE SEQUENCE</scope>
    <source>
        <strain evidence="2">Race5_Kim</strain>
    </source>
</reference>
<feature type="compositionally biased region" description="Low complexity" evidence="1">
    <location>
        <begin position="279"/>
        <end position="303"/>
    </location>
</feature>
<feature type="compositionally biased region" description="Polar residues" evidence="1">
    <location>
        <begin position="1"/>
        <end position="13"/>
    </location>
</feature>
<name>A0A9Q8LGV0_PASFU</name>
<evidence type="ECO:0000256" key="1">
    <source>
        <dbReference type="SAM" id="MobiDB-lite"/>
    </source>
</evidence>
<reference evidence="2" key="2">
    <citation type="journal article" date="2022" name="Microb. Genom.">
        <title>A chromosome-scale genome assembly of the tomato pathogen Cladosporium fulvum reveals a compartmentalized genome architecture and the presence of a dispensable chromosome.</title>
        <authorList>
            <person name="Zaccaron A.Z."/>
            <person name="Chen L.H."/>
            <person name="Samaras A."/>
            <person name="Stergiopoulos I."/>
        </authorList>
    </citation>
    <scope>NUCLEOTIDE SEQUENCE</scope>
    <source>
        <strain evidence="2">Race5_Kim</strain>
    </source>
</reference>
<dbReference type="EMBL" id="CP090166">
    <property type="protein sequence ID" value="UJO17140.1"/>
    <property type="molecule type" value="Genomic_DNA"/>
</dbReference>
<evidence type="ECO:0000313" key="3">
    <source>
        <dbReference type="Proteomes" id="UP000756132"/>
    </source>
</evidence>
<feature type="compositionally biased region" description="Basic and acidic residues" evidence="1">
    <location>
        <begin position="344"/>
        <end position="353"/>
    </location>
</feature>
<evidence type="ECO:0000313" key="2">
    <source>
        <dbReference type="EMBL" id="UJO17140.1"/>
    </source>
</evidence>
<feature type="region of interest" description="Disordered" evidence="1">
    <location>
        <begin position="190"/>
        <end position="210"/>
    </location>
</feature>
<dbReference type="GeneID" id="71983839"/>
<feature type="region of interest" description="Disordered" evidence="1">
    <location>
        <begin position="279"/>
        <end position="353"/>
    </location>
</feature>
<feature type="compositionally biased region" description="Acidic residues" evidence="1">
    <location>
        <begin position="53"/>
        <end position="63"/>
    </location>
</feature>
<sequence>MQNTFNATPQSQPAGRVDTPPESRTTNTVQNAAQWLRQRGRDDDNFDGRQWWEESDSESDQEESPCRSPIVATSEPTSPKPSIRSPDDDLDVAPVQPQPAQYPTRNDSRYWQKYRANMMYEADPEEPTQEASVHYPHDALTINSVESQPDHSPPHSNPGYWKEYWSNEAYWESYQHLSIKPSPLKIVKKEKPVSGEAEPSSEPPVLKVDKPLPALPDMRVTGVMANGVKIISLAEAQAQLKARVDNAPAIDGIQAQRPIKVNVTPPAPARRRRILGLSKLTASSASSSGTSNTASNTHKTTPTAPVPAPPTSQAPIRVVGDPRRDTLWTDFMPSPTRPPPPPPTDERKCPCPEHRAERAAAYTIPRKPVPSEHSEMSEPLHSPSVQYEIDRLQDRVQLTYDPDDDYDREPVIDTFVRAGHTSLHIKERVDPHTMASHYGREERLDGDENVERAKAKMHAYHEARRLGVEPSPTTDFR</sequence>
<dbReference type="KEGG" id="ffu:CLAFUR5_03961"/>
<proteinExistence type="predicted"/>
<protein>
    <submittedName>
        <fullName evidence="2">Uncharacterized protein</fullName>
    </submittedName>
</protein>
<dbReference type="Proteomes" id="UP000756132">
    <property type="component" value="Chromosome 4"/>
</dbReference>
<feature type="compositionally biased region" description="Low complexity" evidence="1">
    <location>
        <begin position="92"/>
        <end position="101"/>
    </location>
</feature>
<dbReference type="OrthoDB" id="10577448at2759"/>
<feature type="compositionally biased region" description="Polar residues" evidence="1">
    <location>
        <begin position="22"/>
        <end position="33"/>
    </location>
</feature>